<dbReference type="Proteomes" id="UP000294567">
    <property type="component" value="Unassembled WGS sequence"/>
</dbReference>
<dbReference type="PANTHER" id="PTHR42686">
    <property type="entry name" value="GH17980P-RELATED"/>
    <property type="match status" value="1"/>
</dbReference>
<dbReference type="InterPro" id="IPR023210">
    <property type="entry name" value="NADP_OxRdtase_dom"/>
</dbReference>
<dbReference type="PANTHER" id="PTHR42686:SF1">
    <property type="entry name" value="GH17980P-RELATED"/>
    <property type="match status" value="1"/>
</dbReference>
<keyword evidence="2" id="KW-0408">Iron</keyword>
<gene>
    <name evidence="5" type="ORF">EDD65_102225</name>
</gene>
<evidence type="ECO:0000313" key="5">
    <source>
        <dbReference type="EMBL" id="TCS91291.1"/>
    </source>
</evidence>
<comment type="caution">
    <text evidence="5">The sequence shown here is derived from an EMBL/GenBank/DDBJ whole genome shotgun (WGS) entry which is preliminary data.</text>
</comment>
<dbReference type="Gene3D" id="3.30.70.20">
    <property type="match status" value="1"/>
</dbReference>
<reference evidence="5 6" key="1">
    <citation type="submission" date="2019-03" db="EMBL/GenBank/DDBJ databases">
        <title>Genomic Encyclopedia of Type Strains, Phase IV (KMG-IV): sequencing the most valuable type-strain genomes for metagenomic binning, comparative biology and taxonomic classification.</title>
        <authorList>
            <person name="Goeker M."/>
        </authorList>
    </citation>
    <scope>NUCLEOTIDE SEQUENCE [LARGE SCALE GENOMIC DNA]</scope>
    <source>
        <strain evidence="5 6">DSM 26752</strain>
    </source>
</reference>
<organism evidence="5 6">
    <name type="scientific">Keratinibaculum paraultunense</name>
    <dbReference type="NCBI Taxonomy" id="1278232"/>
    <lineage>
        <taxon>Bacteria</taxon>
        <taxon>Bacillati</taxon>
        <taxon>Bacillota</taxon>
        <taxon>Tissierellia</taxon>
        <taxon>Tissierellales</taxon>
        <taxon>Tepidimicrobiaceae</taxon>
        <taxon>Keratinibaculum</taxon>
    </lineage>
</organism>
<dbReference type="InterPro" id="IPR017900">
    <property type="entry name" value="4Fe4S_Fe_S_CS"/>
</dbReference>
<evidence type="ECO:0000259" key="4">
    <source>
        <dbReference type="PROSITE" id="PS51379"/>
    </source>
</evidence>
<dbReference type="AlphaFoldDB" id="A0A4R3L262"/>
<accession>A0A4R3L262</accession>
<feature type="domain" description="4Fe-4S ferredoxin-type" evidence="4">
    <location>
        <begin position="300"/>
        <end position="320"/>
    </location>
</feature>
<dbReference type="SUPFAM" id="SSF54862">
    <property type="entry name" value="4Fe-4S ferredoxins"/>
    <property type="match status" value="1"/>
</dbReference>
<dbReference type="Gene3D" id="3.20.20.100">
    <property type="entry name" value="NADP-dependent oxidoreductase domain"/>
    <property type="match status" value="1"/>
</dbReference>
<dbReference type="InterPro" id="IPR017896">
    <property type="entry name" value="4Fe4S_Fe-S-bd"/>
</dbReference>
<dbReference type="GO" id="GO:0046872">
    <property type="term" value="F:metal ion binding"/>
    <property type="evidence" value="ECO:0007669"/>
    <property type="project" value="UniProtKB-KW"/>
</dbReference>
<evidence type="ECO:0000256" key="2">
    <source>
        <dbReference type="ARBA" id="ARBA00023004"/>
    </source>
</evidence>
<dbReference type="GO" id="GO:0016491">
    <property type="term" value="F:oxidoreductase activity"/>
    <property type="evidence" value="ECO:0007669"/>
    <property type="project" value="InterPro"/>
</dbReference>
<dbReference type="PRINTS" id="PR00069">
    <property type="entry name" value="ALDKETRDTASE"/>
</dbReference>
<dbReference type="InterPro" id="IPR020471">
    <property type="entry name" value="AKR"/>
</dbReference>
<dbReference type="Pfam" id="PF00248">
    <property type="entry name" value="Aldo_ket_red"/>
    <property type="match status" value="1"/>
</dbReference>
<feature type="domain" description="4Fe-4S ferredoxin-type" evidence="4">
    <location>
        <begin position="265"/>
        <end position="294"/>
    </location>
</feature>
<dbReference type="EMBL" id="SMAE01000002">
    <property type="protein sequence ID" value="TCS91291.1"/>
    <property type="molecule type" value="Genomic_DNA"/>
</dbReference>
<proteinExistence type="predicted"/>
<keyword evidence="6" id="KW-1185">Reference proteome</keyword>
<evidence type="ECO:0000256" key="1">
    <source>
        <dbReference type="ARBA" id="ARBA00022723"/>
    </source>
</evidence>
<evidence type="ECO:0000256" key="3">
    <source>
        <dbReference type="ARBA" id="ARBA00023014"/>
    </source>
</evidence>
<keyword evidence="3" id="KW-0411">Iron-sulfur</keyword>
<protein>
    <submittedName>
        <fullName evidence="5">Aldo/keto reductase family protein</fullName>
    </submittedName>
</protein>
<evidence type="ECO:0000313" key="6">
    <source>
        <dbReference type="Proteomes" id="UP000294567"/>
    </source>
</evidence>
<dbReference type="GO" id="GO:0005829">
    <property type="term" value="C:cytosol"/>
    <property type="evidence" value="ECO:0007669"/>
    <property type="project" value="TreeGrafter"/>
</dbReference>
<dbReference type="GO" id="GO:0051536">
    <property type="term" value="F:iron-sulfur cluster binding"/>
    <property type="evidence" value="ECO:0007669"/>
    <property type="project" value="UniProtKB-KW"/>
</dbReference>
<name>A0A4R3L262_9FIRM</name>
<sequence length="320" mass="36014">MEVVKLKRTKLGNTDIEVSRLCFGSLTITPFQANLSIEEGGRLIQYAYSKGINFIDTAEIYDNYEYIKYALQGIKREDFVIATKCYAYTKEMAKQSLELALKELDTDYIDIFLLHEQESIHTIRGHYEAIEYFLKAKDMGKIRAIGISTHRVEGVYAVTQYDELDVVHPIINMAGIGIQDGSIQDMLNIIKKAYNMGKGIYGMKPLGGGHLIGEVEEAFNFVNSVPYIHSFAIGMQSKEEVDCNIALLKTGKIPNDLKEKLKKKKRRLIVADYCIACGNCVKTCKQNGIEIIDGKAIPNENCILCGYCARNCPEFCIKVI</sequence>
<dbReference type="PROSITE" id="PS51379">
    <property type="entry name" value="4FE4S_FER_2"/>
    <property type="match status" value="2"/>
</dbReference>
<dbReference type="PROSITE" id="PS00198">
    <property type="entry name" value="4FE4S_FER_1"/>
    <property type="match status" value="1"/>
</dbReference>
<dbReference type="InterPro" id="IPR036812">
    <property type="entry name" value="NAD(P)_OxRdtase_dom_sf"/>
</dbReference>
<keyword evidence="1" id="KW-0479">Metal-binding</keyword>
<dbReference type="SUPFAM" id="SSF51430">
    <property type="entry name" value="NAD(P)-linked oxidoreductase"/>
    <property type="match status" value="1"/>
</dbReference>
<dbReference type="CDD" id="cd19100">
    <property type="entry name" value="AKR_unchar"/>
    <property type="match status" value="1"/>
</dbReference>